<dbReference type="Proteomes" id="UP000472971">
    <property type="component" value="Unassembled WGS sequence"/>
</dbReference>
<organism evidence="4 5">
    <name type="scientific">Bacillus aquiflavi</name>
    <dbReference type="NCBI Taxonomy" id="2672567"/>
    <lineage>
        <taxon>Bacteria</taxon>
        <taxon>Bacillati</taxon>
        <taxon>Bacillota</taxon>
        <taxon>Bacilli</taxon>
        <taxon>Bacillales</taxon>
        <taxon>Bacillaceae</taxon>
        <taxon>Bacillus</taxon>
    </lineage>
</organism>
<keyword evidence="5" id="KW-1185">Reference proteome</keyword>
<proteinExistence type="inferred from homology"/>
<feature type="domain" description="Smf/DprA SLOG" evidence="2">
    <location>
        <begin position="80"/>
        <end position="289"/>
    </location>
</feature>
<dbReference type="InterPro" id="IPR057666">
    <property type="entry name" value="DrpA_SLOG"/>
</dbReference>
<name>A0A6B3VTP8_9BACI</name>
<comment type="caution">
    <text evidence="4">The sequence shown here is derived from an EMBL/GenBank/DDBJ whole genome shotgun (WGS) entry which is preliminary data.</text>
</comment>
<evidence type="ECO:0000313" key="3">
    <source>
        <dbReference type="EMBL" id="MBA4536210.1"/>
    </source>
</evidence>
<evidence type="ECO:0000313" key="6">
    <source>
        <dbReference type="Proteomes" id="UP000570010"/>
    </source>
</evidence>
<evidence type="ECO:0000313" key="4">
    <source>
        <dbReference type="EMBL" id="NEY80578.1"/>
    </source>
</evidence>
<dbReference type="SUPFAM" id="SSF102405">
    <property type="entry name" value="MCP/YpsA-like"/>
    <property type="match status" value="1"/>
</dbReference>
<reference evidence="4 5" key="1">
    <citation type="submission" date="2020-02" db="EMBL/GenBank/DDBJ databases">
        <title>Bacillus aquiflavi sp. nov., isolated from yellow water of strong flavor Chinese baijiu in Yibin region of China.</title>
        <authorList>
            <person name="Xie J."/>
        </authorList>
    </citation>
    <scope>NUCLEOTIDE SEQUENCE [LARGE SCALE GENOMIC DNA]</scope>
    <source>
        <strain evidence="4 5">3H-10</strain>
    </source>
</reference>
<dbReference type="EMBL" id="JACEIO010000005">
    <property type="protein sequence ID" value="MBA4536210.1"/>
    <property type="molecule type" value="Genomic_DNA"/>
</dbReference>
<reference evidence="3 6" key="2">
    <citation type="submission" date="2020-07" db="EMBL/GenBank/DDBJ databases">
        <authorList>
            <person name="Feng H."/>
        </authorList>
    </citation>
    <scope>NUCLEOTIDE SEQUENCE [LARGE SCALE GENOMIC DNA]</scope>
    <source>
        <strain evidence="6">s-12</strain>
        <strain evidence="3">S-12</strain>
    </source>
</reference>
<dbReference type="Gene3D" id="3.40.50.450">
    <property type="match status" value="1"/>
</dbReference>
<dbReference type="InterPro" id="IPR003488">
    <property type="entry name" value="DprA"/>
</dbReference>
<dbReference type="EMBL" id="JAAIWN010000005">
    <property type="protein sequence ID" value="NEY80578.1"/>
    <property type="molecule type" value="Genomic_DNA"/>
</dbReference>
<dbReference type="Pfam" id="PF02481">
    <property type="entry name" value="DNA_processg_A"/>
    <property type="match status" value="1"/>
</dbReference>
<evidence type="ECO:0000259" key="2">
    <source>
        <dbReference type="Pfam" id="PF02481"/>
    </source>
</evidence>
<dbReference type="PANTHER" id="PTHR43022">
    <property type="entry name" value="PROTEIN SMF"/>
    <property type="match status" value="1"/>
</dbReference>
<evidence type="ECO:0000313" key="5">
    <source>
        <dbReference type="Proteomes" id="UP000472971"/>
    </source>
</evidence>
<sequence length="293" mass="33396">MEDVKSRLVHLHHCRGIGWKSIFRLLKHDPTLKTMYNLTEYDLKQLLHLPPLTSKQTLLDLHSDRLLNKIHHYYTENIEIVAIFDKCYPPLLKEIFQPPWILYVKGDMKLLTNNLKLAVVGSRQGSSYGRQAINMLFPELIKKEFLIVSGLARGIDSYAHQTAINLGGKTIAVIAGGFYHIYPKENENLALKIMDQHLILSEYPPHTRPVRWQFPMRNRIISGLSRGVLIIEAKKRSGALITADYALEQGREVFSLPGQIMSPFSIGTNQLIQKGAKLVITPLDILEELTIRA</sequence>
<comment type="similarity">
    <text evidence="1">Belongs to the DprA/Smf family.</text>
</comment>
<accession>A0A6B3VTP8</accession>
<dbReference type="Proteomes" id="UP000570010">
    <property type="component" value="Unassembled WGS sequence"/>
</dbReference>
<dbReference type="GO" id="GO:0009294">
    <property type="term" value="P:DNA-mediated transformation"/>
    <property type="evidence" value="ECO:0007669"/>
    <property type="project" value="InterPro"/>
</dbReference>
<gene>
    <name evidence="4" type="primary">dprA</name>
    <name evidence="4" type="ORF">G4D64_03365</name>
    <name evidence="3" type="ORF">H1Z61_03400</name>
</gene>
<dbReference type="AlphaFoldDB" id="A0A6B3VTP8"/>
<evidence type="ECO:0000256" key="1">
    <source>
        <dbReference type="ARBA" id="ARBA00006525"/>
    </source>
</evidence>
<dbReference type="RefSeq" id="WP_163240126.1">
    <property type="nucleotide sequence ID" value="NZ_CP082780.1"/>
</dbReference>
<dbReference type="NCBIfam" id="TIGR00732">
    <property type="entry name" value="dprA"/>
    <property type="match status" value="1"/>
</dbReference>
<protein>
    <submittedName>
        <fullName evidence="4">DNA-protecting protein DprA</fullName>
    </submittedName>
</protein>
<dbReference type="PANTHER" id="PTHR43022:SF1">
    <property type="entry name" value="PROTEIN SMF"/>
    <property type="match status" value="1"/>
</dbReference>